<comment type="caution">
    <text evidence="1">The sequence shown here is derived from an EMBL/GenBank/DDBJ whole genome shotgun (WGS) entry which is preliminary data.</text>
</comment>
<proteinExistence type="predicted"/>
<dbReference type="EMBL" id="JAERRG010000026">
    <property type="protein sequence ID" value="MBL1118835.1"/>
    <property type="molecule type" value="Genomic_DNA"/>
</dbReference>
<evidence type="ECO:0000313" key="1">
    <source>
        <dbReference type="EMBL" id="MBL1118835.1"/>
    </source>
</evidence>
<accession>A0ABS1Q2F0</accession>
<reference evidence="1 2" key="1">
    <citation type="submission" date="2021-01" db="EMBL/GenBank/DDBJ databases">
        <title>WGS of actinomycetes isolated from Thailand.</title>
        <authorList>
            <person name="Thawai C."/>
        </authorList>
    </citation>
    <scope>NUCLEOTIDE SEQUENCE [LARGE SCALE GENOMIC DNA]</scope>
    <source>
        <strain evidence="1 2">CA3R110</strain>
    </source>
</reference>
<gene>
    <name evidence="1" type="ORF">JK364_41710</name>
</gene>
<dbReference type="InterPro" id="IPR046732">
    <property type="entry name" value="DUF6624"/>
</dbReference>
<organism evidence="1 2">
    <name type="scientific">Streptomyces endocoffeicus</name>
    <dbReference type="NCBI Taxonomy" id="2898945"/>
    <lineage>
        <taxon>Bacteria</taxon>
        <taxon>Bacillati</taxon>
        <taxon>Actinomycetota</taxon>
        <taxon>Actinomycetes</taxon>
        <taxon>Kitasatosporales</taxon>
        <taxon>Streptomycetaceae</taxon>
        <taxon>Streptomyces</taxon>
    </lineage>
</organism>
<dbReference type="RefSeq" id="WP_201856638.1">
    <property type="nucleotide sequence ID" value="NZ_JAERRG010000026.1"/>
</dbReference>
<dbReference type="Proteomes" id="UP000621510">
    <property type="component" value="Unassembled WGS sequence"/>
</dbReference>
<sequence length="172" mass="19200">MTEPTSHQRPDLADELLRRVAADQHARGVRENGPDAECDHDLMRTVDADNVAALQRIIDEHGWPGHSLVGEQAANAAWLIAQHAELAFQLRALDLLDEAVAQGEATPVQRAYLLDRCLMRQGKPQLYGTQYHDPGGGMRLWEVADPENLDRRRGEVDLGPHAEYDAAIRSRQ</sequence>
<protein>
    <submittedName>
        <fullName evidence="1">Uncharacterized protein</fullName>
    </submittedName>
</protein>
<evidence type="ECO:0000313" key="2">
    <source>
        <dbReference type="Proteomes" id="UP000621510"/>
    </source>
</evidence>
<keyword evidence="2" id="KW-1185">Reference proteome</keyword>
<name>A0ABS1Q2F0_9ACTN</name>
<dbReference type="Pfam" id="PF20329">
    <property type="entry name" value="DUF6624"/>
    <property type="match status" value="1"/>
</dbReference>